<protein>
    <submittedName>
        <fullName evidence="2">Caspase family protein</fullName>
    </submittedName>
</protein>
<dbReference type="EMBL" id="CP043494">
    <property type="protein sequence ID" value="WNG46218.1"/>
    <property type="molecule type" value="Genomic_DNA"/>
</dbReference>
<dbReference type="Proteomes" id="UP001611383">
    <property type="component" value="Chromosome"/>
</dbReference>
<reference evidence="2 3" key="1">
    <citation type="submission" date="2019-08" db="EMBL/GenBank/DDBJ databases">
        <title>Archangium and Cystobacter genomes.</title>
        <authorList>
            <person name="Chen I.-C.K."/>
            <person name="Wielgoss S."/>
        </authorList>
    </citation>
    <scope>NUCLEOTIDE SEQUENCE [LARGE SCALE GENOMIC DNA]</scope>
    <source>
        <strain evidence="2 3">Cbm 6</strain>
    </source>
</reference>
<dbReference type="PANTHER" id="PTHR22576">
    <property type="entry name" value="MUCOSA ASSOCIATED LYMPHOID TISSUE LYMPHOMA TRANSLOCATION PROTEIN 1/PARACASPASE"/>
    <property type="match status" value="1"/>
</dbReference>
<accession>A0ABY9WRF0</accession>
<dbReference type="Pfam" id="PF00656">
    <property type="entry name" value="Peptidase_C14"/>
    <property type="match status" value="1"/>
</dbReference>
<dbReference type="Gene3D" id="3.40.50.1460">
    <property type="match status" value="1"/>
</dbReference>
<keyword evidence="3" id="KW-1185">Reference proteome</keyword>
<dbReference type="SUPFAM" id="SSF52129">
    <property type="entry name" value="Caspase-like"/>
    <property type="match status" value="1"/>
</dbReference>
<proteinExistence type="predicted"/>
<evidence type="ECO:0000313" key="2">
    <source>
        <dbReference type="EMBL" id="WNG46218.1"/>
    </source>
</evidence>
<dbReference type="InterPro" id="IPR029030">
    <property type="entry name" value="Caspase-like_dom_sf"/>
</dbReference>
<organism evidence="2 3">
    <name type="scientific">Archangium minus</name>
    <dbReference type="NCBI Taxonomy" id="83450"/>
    <lineage>
        <taxon>Bacteria</taxon>
        <taxon>Pseudomonadati</taxon>
        <taxon>Myxococcota</taxon>
        <taxon>Myxococcia</taxon>
        <taxon>Myxococcales</taxon>
        <taxon>Cystobacterineae</taxon>
        <taxon>Archangiaceae</taxon>
        <taxon>Archangium</taxon>
    </lineage>
</organism>
<gene>
    <name evidence="2" type="ORF">F0U60_20410</name>
</gene>
<evidence type="ECO:0000313" key="3">
    <source>
        <dbReference type="Proteomes" id="UP001611383"/>
    </source>
</evidence>
<dbReference type="RefSeq" id="WP_395822404.1">
    <property type="nucleotide sequence ID" value="NZ_CP043494.1"/>
</dbReference>
<dbReference type="PROSITE" id="PS51257">
    <property type="entry name" value="PROKAR_LIPOPROTEIN"/>
    <property type="match status" value="1"/>
</dbReference>
<dbReference type="PANTHER" id="PTHR22576:SF37">
    <property type="entry name" value="MUCOSA-ASSOCIATED LYMPHOID TISSUE LYMPHOMA TRANSLOCATION PROTEIN 1"/>
    <property type="match status" value="1"/>
</dbReference>
<dbReference type="InterPro" id="IPR052039">
    <property type="entry name" value="Caspase-related_regulators"/>
</dbReference>
<sequence length="549" mass="60296">MRRFVITLLAVLAACASPSSLEKGDKGGLVSVKVDETALSKAYAPRRLALLVGVSQFRDAQWRNLRYSGKDAEDLAAALRDPARGHFDQVRVLTRPEETTRASILGALRQLRQEASRPDDVVVVYFSAHGTLARDGKGELKRYMVTTDAVYRAIAQTALSMDALKSEFDQLPSRRRLMVLATCHSGSGKSLLPRELEAELAGIKSGFYARPLEESSRASMVFAACDWGETAREDEGLKNDIYTHFLIDGLNGAADRNIDGAVTATEAHDYARRHTYAFTEGRQRPSAEILEVGADPVVLSGRIDRTGRPELFSYNPRLDGFTLKVDGETRTELPGGTAVTPGRRTVELTKGDGVIIREVVDIAQGERLPLERLLSKAFPRRSLALMGGMFSFVDARSRAELLPASPELAVVLRLEERPLPDLSLIFDVSGGRGRQSLHLMPGTQVPFIYTSLSLGAAVPYTWRWEQLSLYAGPRVAALFLQRSFQTEAFTGAQQYFTFSPGVVGGVVWRLNERLELSSQLQMMVTYVVVDGQGQAVGFSGAWAGVGYRF</sequence>
<name>A0ABY9WRF0_9BACT</name>
<evidence type="ECO:0000259" key="1">
    <source>
        <dbReference type="Pfam" id="PF00656"/>
    </source>
</evidence>
<dbReference type="InterPro" id="IPR011600">
    <property type="entry name" value="Pept_C14_caspase"/>
</dbReference>
<feature type="domain" description="Peptidase C14 caspase" evidence="1">
    <location>
        <begin position="46"/>
        <end position="286"/>
    </location>
</feature>